<evidence type="ECO:0000256" key="3">
    <source>
        <dbReference type="ARBA" id="ARBA00022801"/>
    </source>
</evidence>
<dbReference type="PANTHER" id="PTHR37326:SF1">
    <property type="entry name" value="BLL3975 PROTEIN"/>
    <property type="match status" value="1"/>
</dbReference>
<evidence type="ECO:0000256" key="2">
    <source>
        <dbReference type="ARBA" id="ARBA00022723"/>
    </source>
</evidence>
<feature type="chain" id="PRO_5025512158" evidence="5">
    <location>
        <begin position="19"/>
        <end position="393"/>
    </location>
</feature>
<reference evidence="8" key="1">
    <citation type="journal article" date="2020" name="Stud. Mycol.">
        <title>101 Dothideomycetes genomes: A test case for predicting lifestyles and emergence of pathogens.</title>
        <authorList>
            <person name="Haridas S."/>
            <person name="Albert R."/>
            <person name="Binder M."/>
            <person name="Bloem J."/>
            <person name="LaButti K."/>
            <person name="Salamov A."/>
            <person name="Andreopoulos B."/>
            <person name="Baker S."/>
            <person name="Barry K."/>
            <person name="Bills G."/>
            <person name="Bluhm B."/>
            <person name="Cannon C."/>
            <person name="Castanera R."/>
            <person name="Culley D."/>
            <person name="Daum C."/>
            <person name="Ezra D."/>
            <person name="Gonzalez J."/>
            <person name="Henrissat B."/>
            <person name="Kuo A."/>
            <person name="Liang C."/>
            <person name="Lipzen A."/>
            <person name="Lutzoni F."/>
            <person name="Magnuson J."/>
            <person name="Mondo S."/>
            <person name="Nolan M."/>
            <person name="Ohm R."/>
            <person name="Pangilinan J."/>
            <person name="Park H.-J."/>
            <person name="Ramirez L."/>
            <person name="Alfaro M."/>
            <person name="Sun H."/>
            <person name="Tritt A."/>
            <person name="Yoshinaga Y."/>
            <person name="Zwiers L.-H."/>
            <person name="Turgeon B."/>
            <person name="Goodwin S."/>
            <person name="Spatafora J."/>
            <person name="Crous P."/>
            <person name="Grigoriev I."/>
        </authorList>
    </citation>
    <scope>NUCLEOTIDE SEQUENCE [LARGE SCALE GENOMIC DNA]</scope>
    <source>
        <strain evidence="8">CECT 20119</strain>
    </source>
</reference>
<evidence type="ECO:0000256" key="4">
    <source>
        <dbReference type="ARBA" id="ARBA00022833"/>
    </source>
</evidence>
<accession>A0A6A6G2J0</accession>
<dbReference type="GO" id="GO:0016788">
    <property type="term" value="F:hydrolase activity, acting on ester bonds"/>
    <property type="evidence" value="ECO:0007669"/>
    <property type="project" value="InterPro"/>
</dbReference>
<dbReference type="Pfam" id="PF24827">
    <property type="entry name" value="AstE_AspA_cat"/>
    <property type="match status" value="1"/>
</dbReference>
<dbReference type="CDD" id="cd06251">
    <property type="entry name" value="M14_ASTE_ASPA-like"/>
    <property type="match status" value="1"/>
</dbReference>
<dbReference type="OrthoDB" id="5588846at2759"/>
<keyword evidence="2" id="KW-0479">Metal-binding</keyword>
<evidence type="ECO:0000313" key="7">
    <source>
        <dbReference type="EMBL" id="KAF2219955.1"/>
    </source>
</evidence>
<keyword evidence="3" id="KW-0378">Hydrolase</keyword>
<comment type="cofactor">
    <cofactor evidence="1">
        <name>Zn(2+)</name>
        <dbReference type="ChEBI" id="CHEBI:29105"/>
    </cofactor>
</comment>
<sequence length="393" mass="41728">MKLTTLFLTAVSLALTTAQNFTGDIISGNRVITQLNLADVPSSAVTRYWLEVPELSGGLRYYVPVVVARGPPSSLTNGQTLSLSSTIHGDELNGVRISQRIIGLLEANVSSLNGTVIIIPTINRVGISLASRFYRSSASSGTFTDLNRLLPGSDPADGASAPSSLVYTIWNNVWSNATIIDQAIDLHTVSTGSDGPLWCYADFRLPGVERLAKLTAADVIKIDPGEPGSVETTFIRAGVPAITLEVGAPRQWRKSLIDRSVAYIERVLADMAILPSSSPVELPDLSDTYIGTTFGGPGATAGGFVETLVDVLDDVTEGQEIARIYNVFGDVAQSVLADATARVLSLISDPAVEQGRGIATLIYNETVAGNETIPAGRTAPRVKRGERVNARYL</sequence>
<dbReference type="SUPFAM" id="SSF53187">
    <property type="entry name" value="Zn-dependent exopeptidases"/>
    <property type="match status" value="1"/>
</dbReference>
<feature type="signal peptide" evidence="5">
    <location>
        <begin position="1"/>
        <end position="18"/>
    </location>
</feature>
<keyword evidence="8" id="KW-1185">Reference proteome</keyword>
<keyword evidence="4" id="KW-0862">Zinc</keyword>
<organism evidence="7 8">
    <name type="scientific">Elsinoe ampelina</name>
    <dbReference type="NCBI Taxonomy" id="302913"/>
    <lineage>
        <taxon>Eukaryota</taxon>
        <taxon>Fungi</taxon>
        <taxon>Dikarya</taxon>
        <taxon>Ascomycota</taxon>
        <taxon>Pezizomycotina</taxon>
        <taxon>Dothideomycetes</taxon>
        <taxon>Dothideomycetidae</taxon>
        <taxon>Myriangiales</taxon>
        <taxon>Elsinoaceae</taxon>
        <taxon>Elsinoe</taxon>
    </lineage>
</organism>
<name>A0A6A6G2J0_9PEZI</name>
<gene>
    <name evidence="7" type="ORF">BDZ85DRAFT_267873</name>
</gene>
<dbReference type="InterPro" id="IPR053138">
    <property type="entry name" value="N-alpha-Ac-DABA_deacetylase"/>
</dbReference>
<dbReference type="AlphaFoldDB" id="A0A6A6G2J0"/>
<keyword evidence="5" id="KW-0732">Signal</keyword>
<evidence type="ECO:0000256" key="5">
    <source>
        <dbReference type="SAM" id="SignalP"/>
    </source>
</evidence>
<dbReference type="Proteomes" id="UP000799538">
    <property type="component" value="Unassembled WGS sequence"/>
</dbReference>
<evidence type="ECO:0000313" key="8">
    <source>
        <dbReference type="Proteomes" id="UP000799538"/>
    </source>
</evidence>
<dbReference type="EMBL" id="ML992514">
    <property type="protein sequence ID" value="KAF2219955.1"/>
    <property type="molecule type" value="Genomic_DNA"/>
</dbReference>
<feature type="domain" description="Succinylglutamate desuccinylase/Aspartoacylase catalytic" evidence="6">
    <location>
        <begin position="78"/>
        <end position="269"/>
    </location>
</feature>
<protein>
    <submittedName>
        <fullName evidence="7">Aspartoacylase family-domain-containing protein</fullName>
    </submittedName>
</protein>
<evidence type="ECO:0000256" key="1">
    <source>
        <dbReference type="ARBA" id="ARBA00001947"/>
    </source>
</evidence>
<dbReference type="GO" id="GO:0046872">
    <property type="term" value="F:metal ion binding"/>
    <property type="evidence" value="ECO:0007669"/>
    <property type="project" value="UniProtKB-KW"/>
</dbReference>
<dbReference type="PANTHER" id="PTHR37326">
    <property type="entry name" value="BLL3975 PROTEIN"/>
    <property type="match status" value="1"/>
</dbReference>
<dbReference type="InterPro" id="IPR055438">
    <property type="entry name" value="AstE_AspA_cat"/>
</dbReference>
<dbReference type="Gene3D" id="3.40.630.10">
    <property type="entry name" value="Zn peptidases"/>
    <property type="match status" value="1"/>
</dbReference>
<evidence type="ECO:0000259" key="6">
    <source>
        <dbReference type="Pfam" id="PF24827"/>
    </source>
</evidence>
<proteinExistence type="predicted"/>